<reference evidence="1" key="1">
    <citation type="submission" date="2020-02" db="EMBL/GenBank/DDBJ databases">
        <authorList>
            <person name="Palmer J.M."/>
        </authorList>
    </citation>
    <scope>NUCLEOTIDE SEQUENCE</scope>
    <source>
        <strain evidence="1">EPUS1.4</strain>
        <tissue evidence="1">Thallus</tissue>
    </source>
</reference>
<accession>A0A8H7A881</accession>
<name>A0A8H7A881_9EURO</name>
<keyword evidence="2" id="KW-1185">Reference proteome</keyword>
<dbReference type="PANTHER" id="PTHR37535">
    <property type="entry name" value="FLUG DOMAIN PROTEIN"/>
    <property type="match status" value="1"/>
</dbReference>
<sequence>MKGHDQFIYDDDSCLLAMAMAGNALAGFNTLADLQEQKIPPKKDHVEIKFRQEVLDKPILRKCTMAGGVTEELMTRAAFSEILQATSVAAAFASNVTVHVIRRGLGKKVDTLYTEAQRSQHLTQADPRIFGTNYMANISSASGQDCFLGEPLDHHHVLFFQGLSQFVEPGLPTELPAQEEDKLRQDPSLRAIEAELQACSVADSDGRRRPEQTRRNCWNALKRRATKDYRDTWRRKRTEWYIATRGKEQPDDRDRTDLVGALCILIPERRRLAGRMKSREPLTPESMWLAIQDLYTLCRKDSSVLYLNGLQPAGGACPVKDCLKDLDR</sequence>
<gene>
    <name evidence="1" type="ORF">GJ744_002202</name>
</gene>
<proteinExistence type="predicted"/>
<comment type="caution">
    <text evidence="1">The sequence shown here is derived from an EMBL/GenBank/DDBJ whole genome shotgun (WGS) entry which is preliminary data.</text>
</comment>
<evidence type="ECO:0000313" key="1">
    <source>
        <dbReference type="EMBL" id="KAF7504465.1"/>
    </source>
</evidence>
<dbReference type="AlphaFoldDB" id="A0A8H7A881"/>
<evidence type="ECO:0000313" key="2">
    <source>
        <dbReference type="Proteomes" id="UP000606974"/>
    </source>
</evidence>
<dbReference type="PANTHER" id="PTHR37535:SF3">
    <property type="entry name" value="FLUG DOMAIN-CONTAINING PROTEIN"/>
    <property type="match status" value="1"/>
</dbReference>
<organism evidence="1 2">
    <name type="scientific">Endocarpon pusillum</name>
    <dbReference type="NCBI Taxonomy" id="364733"/>
    <lineage>
        <taxon>Eukaryota</taxon>
        <taxon>Fungi</taxon>
        <taxon>Dikarya</taxon>
        <taxon>Ascomycota</taxon>
        <taxon>Pezizomycotina</taxon>
        <taxon>Eurotiomycetes</taxon>
        <taxon>Chaetothyriomycetidae</taxon>
        <taxon>Verrucariales</taxon>
        <taxon>Verrucariaceae</taxon>
        <taxon>Endocarpon</taxon>
    </lineage>
</organism>
<dbReference type="InterPro" id="IPR021842">
    <property type="entry name" value="DUF3435"/>
</dbReference>
<protein>
    <submittedName>
        <fullName evidence="1">Uncharacterized protein</fullName>
    </submittedName>
</protein>
<dbReference type="Proteomes" id="UP000606974">
    <property type="component" value="Unassembled WGS sequence"/>
</dbReference>
<dbReference type="OrthoDB" id="5400577at2759"/>
<dbReference type="EMBL" id="JAACFV010000137">
    <property type="protein sequence ID" value="KAF7504465.1"/>
    <property type="molecule type" value="Genomic_DNA"/>
</dbReference>
<dbReference type="Pfam" id="PF11917">
    <property type="entry name" value="DUF3435"/>
    <property type="match status" value="1"/>
</dbReference>